<evidence type="ECO:0000259" key="3">
    <source>
        <dbReference type="Pfam" id="PF05183"/>
    </source>
</evidence>
<dbReference type="PANTHER" id="PTHR23079:SF55">
    <property type="entry name" value="RNA-DIRECTED RNA POLYMERASE"/>
    <property type="match status" value="1"/>
</dbReference>
<protein>
    <recommendedName>
        <fullName evidence="1">RNA-dependent RNA polymerase</fullName>
        <ecNumber evidence="1">2.7.7.48</ecNumber>
    </recommendedName>
</protein>
<comment type="catalytic activity">
    <reaction evidence="1">
        <text>RNA(n) + a ribonucleoside 5'-triphosphate = RNA(n+1) + diphosphate</text>
        <dbReference type="Rhea" id="RHEA:21248"/>
        <dbReference type="Rhea" id="RHEA-COMP:14527"/>
        <dbReference type="Rhea" id="RHEA-COMP:17342"/>
        <dbReference type="ChEBI" id="CHEBI:33019"/>
        <dbReference type="ChEBI" id="CHEBI:61557"/>
        <dbReference type="ChEBI" id="CHEBI:140395"/>
        <dbReference type="EC" id="2.7.7.48"/>
    </reaction>
</comment>
<accession>A0A4S8KVM2</accession>
<feature type="region of interest" description="Disordered" evidence="2">
    <location>
        <begin position="611"/>
        <end position="632"/>
    </location>
</feature>
<keyword evidence="5" id="KW-1185">Reference proteome</keyword>
<comment type="similarity">
    <text evidence="1">Belongs to the RdRP family.</text>
</comment>
<dbReference type="Pfam" id="PF05183">
    <property type="entry name" value="RdRP"/>
    <property type="match status" value="1"/>
</dbReference>
<keyword evidence="1" id="KW-0694">RNA-binding</keyword>
<organism evidence="4 5">
    <name type="scientific">Dendrothele bispora (strain CBS 962.96)</name>
    <dbReference type="NCBI Taxonomy" id="1314807"/>
    <lineage>
        <taxon>Eukaryota</taxon>
        <taxon>Fungi</taxon>
        <taxon>Dikarya</taxon>
        <taxon>Basidiomycota</taxon>
        <taxon>Agaricomycotina</taxon>
        <taxon>Agaricomycetes</taxon>
        <taxon>Agaricomycetidae</taxon>
        <taxon>Agaricales</taxon>
        <taxon>Agaricales incertae sedis</taxon>
        <taxon>Dendrothele</taxon>
    </lineage>
</organism>
<dbReference type="EMBL" id="ML179952">
    <property type="protein sequence ID" value="THU79982.1"/>
    <property type="molecule type" value="Genomic_DNA"/>
</dbReference>
<dbReference type="PANTHER" id="PTHR23079">
    <property type="entry name" value="RNA-DEPENDENT RNA POLYMERASE"/>
    <property type="match status" value="1"/>
</dbReference>
<dbReference type="Proteomes" id="UP000297245">
    <property type="component" value="Unassembled WGS sequence"/>
</dbReference>
<name>A0A4S8KVM2_DENBC</name>
<evidence type="ECO:0000256" key="1">
    <source>
        <dbReference type="RuleBase" id="RU363098"/>
    </source>
</evidence>
<dbReference type="InterPro" id="IPR007855">
    <property type="entry name" value="RDRP"/>
</dbReference>
<dbReference type="AlphaFoldDB" id="A0A4S8KVM2"/>
<dbReference type="EC" id="2.7.7.48" evidence="1"/>
<dbReference type="GO" id="GO:0003968">
    <property type="term" value="F:RNA-directed RNA polymerase activity"/>
    <property type="evidence" value="ECO:0007669"/>
    <property type="project" value="UniProtKB-KW"/>
</dbReference>
<evidence type="ECO:0000313" key="5">
    <source>
        <dbReference type="Proteomes" id="UP000297245"/>
    </source>
</evidence>
<sequence length="1251" mass="141726">MEIFVWSVDFFASQHDVTRQLAQHLHSPPYTTNIPLNFRVDMFKAKKGSGRAHKGYGALTLPTEEVGRMFLQQFGQPSPRSFIKVRGRTVSFKLSDRTASRDIVIGLQTSHYLDPAILEERERVNQVLSANSVSVQRLQFGRECRDHVFSIEWDCLCDASSCLVFDAESRQLCIRIKKPPLFDPEDGPVEDEDEYKESTEVVIQFSNIDYITCTDSRLSPVILIFLLDPPQFIQRPPVMVLYDSPSKRYPALQLEDVHGRRHADVSQYVSTTIRLVCSSQKDLGSFRQLATEAKLNLPIHNDVYHAAHRGLFSESSLEELSSWLRELDFQAAFQIERLVNDGSVDPKEILQLKGEVNAVVRAAKQRGSRSTDYISMVFRDFGVKALDLFWSTGKHQTLKECLLKIKRQHDRASSPLITSREDDGIFLCMHVQITPTGIFFSGPMPERSNRVIRQYRAENHRKFLRVSFLDEGKLQLQFGRDVDGTDFIQRRIKPFFDDGLKVAGRKFRFLGYSQSALKEHAVYFMTPFMENGRLVTTKSVIASLGSFSGLPFDSRLMYCPARYAARISQGFTSTDPTTTEIENVVLDLPDIVSVDSKGHKWVHTDGCGTMSPEVAQSVHSERQSGRKGRRRPLREYGRALQIRLQGAKGVLSVDHRLTGQVVCLRPSMVKFLGRQANKIEVAKVFDKPGPLYLNRPLIMLLEGLGVPYESFKKFQDQAVQYAEDSTQSFDRAAHFLQGAGLGTSFRIPSVLNSLTKLGVFAFQDESFYQKIMEYGKNHALRLLKHRARIPVPGAYNLVGIADIHKELPPKHIFACIRTVDNWANPIYLEGPVLVSRSPTIHPGDVQIVTAIGPPAPGSCFEIDDLANTLVFSTTDERPLPSCLGGGDLDGDEYNIVPLNTLPEFWIDRTRIQVPGEYPQAKRKELDRPCTMADVADFVMEYITSDVLGMVSINWRILADQTDIFNPNCMKMAELHSLAVDYPKSGNPVPIGEIPKRKNTLLPDWYAPETMYTLDETKYYKSQKAIGKLFRGIKLSAPQLVAQLGREQRQKMRDEEYYEEDIDELVDMFQGFASFDDDPVWVAVSERVSDYIDVDNTIEDDVQDEIKSLFQGYKSDLSSICSAHTLSSGRTAMLTEEEAVIGTIVANTSQPRKRLDHIGKMREQTDTLVRDVRSSLEGDDNLSSGESLERAFFAWRLANRLCHQQSSPVGARSFWWVTLGAVFEAVKEIEEEEKNELRRQARSSRRANALYN</sequence>
<keyword evidence="1" id="KW-0696">RNA-directed RNA polymerase</keyword>
<keyword evidence="1" id="KW-0808">Transferase</keyword>
<evidence type="ECO:0000256" key="2">
    <source>
        <dbReference type="SAM" id="MobiDB-lite"/>
    </source>
</evidence>
<proteinExistence type="inferred from homology"/>
<reference evidence="4 5" key="1">
    <citation type="journal article" date="2019" name="Nat. Ecol. Evol.">
        <title>Megaphylogeny resolves global patterns of mushroom evolution.</title>
        <authorList>
            <person name="Varga T."/>
            <person name="Krizsan K."/>
            <person name="Foldi C."/>
            <person name="Dima B."/>
            <person name="Sanchez-Garcia M."/>
            <person name="Sanchez-Ramirez S."/>
            <person name="Szollosi G.J."/>
            <person name="Szarkandi J.G."/>
            <person name="Papp V."/>
            <person name="Albert L."/>
            <person name="Andreopoulos W."/>
            <person name="Angelini C."/>
            <person name="Antonin V."/>
            <person name="Barry K.W."/>
            <person name="Bougher N.L."/>
            <person name="Buchanan P."/>
            <person name="Buyck B."/>
            <person name="Bense V."/>
            <person name="Catcheside P."/>
            <person name="Chovatia M."/>
            <person name="Cooper J."/>
            <person name="Damon W."/>
            <person name="Desjardin D."/>
            <person name="Finy P."/>
            <person name="Geml J."/>
            <person name="Haridas S."/>
            <person name="Hughes K."/>
            <person name="Justo A."/>
            <person name="Karasinski D."/>
            <person name="Kautmanova I."/>
            <person name="Kiss B."/>
            <person name="Kocsube S."/>
            <person name="Kotiranta H."/>
            <person name="LaButti K.M."/>
            <person name="Lechner B.E."/>
            <person name="Liimatainen K."/>
            <person name="Lipzen A."/>
            <person name="Lukacs Z."/>
            <person name="Mihaltcheva S."/>
            <person name="Morgado L.N."/>
            <person name="Niskanen T."/>
            <person name="Noordeloos M.E."/>
            <person name="Ohm R.A."/>
            <person name="Ortiz-Santana B."/>
            <person name="Ovrebo C."/>
            <person name="Racz N."/>
            <person name="Riley R."/>
            <person name="Savchenko A."/>
            <person name="Shiryaev A."/>
            <person name="Soop K."/>
            <person name="Spirin V."/>
            <person name="Szebenyi C."/>
            <person name="Tomsovsky M."/>
            <person name="Tulloss R.E."/>
            <person name="Uehling J."/>
            <person name="Grigoriev I.V."/>
            <person name="Vagvolgyi C."/>
            <person name="Papp T."/>
            <person name="Martin F.M."/>
            <person name="Miettinen O."/>
            <person name="Hibbett D.S."/>
            <person name="Nagy L.G."/>
        </authorList>
    </citation>
    <scope>NUCLEOTIDE SEQUENCE [LARGE SCALE GENOMIC DNA]</scope>
    <source>
        <strain evidence="4 5">CBS 962.96</strain>
    </source>
</reference>
<dbReference type="InterPro" id="IPR057596">
    <property type="entry name" value="RDRP_core"/>
</dbReference>
<dbReference type="GO" id="GO:0003723">
    <property type="term" value="F:RNA binding"/>
    <property type="evidence" value="ECO:0007669"/>
    <property type="project" value="UniProtKB-KW"/>
</dbReference>
<evidence type="ECO:0000313" key="4">
    <source>
        <dbReference type="EMBL" id="THU79982.1"/>
    </source>
</evidence>
<dbReference type="GO" id="GO:0030422">
    <property type="term" value="P:siRNA processing"/>
    <property type="evidence" value="ECO:0007669"/>
    <property type="project" value="TreeGrafter"/>
</dbReference>
<dbReference type="OrthoDB" id="6513042at2759"/>
<gene>
    <name evidence="4" type="ORF">K435DRAFT_874847</name>
</gene>
<feature type="domain" description="RDRP core" evidence="3">
    <location>
        <begin position="433"/>
        <end position="1031"/>
    </location>
</feature>
<keyword evidence="1" id="KW-0548">Nucleotidyltransferase</keyword>
<dbReference type="GO" id="GO:0031380">
    <property type="term" value="C:nuclear RNA-directed RNA polymerase complex"/>
    <property type="evidence" value="ECO:0007669"/>
    <property type="project" value="TreeGrafter"/>
</dbReference>